<keyword evidence="1" id="KW-0472">Membrane</keyword>
<keyword evidence="1" id="KW-1133">Transmembrane helix</keyword>
<keyword evidence="3" id="KW-1185">Reference proteome</keyword>
<comment type="caution">
    <text evidence="2">The sequence shown here is derived from an EMBL/GenBank/DDBJ whole genome shotgun (WGS) entry which is preliminary data.</text>
</comment>
<dbReference type="Proteomes" id="UP001328107">
    <property type="component" value="Unassembled WGS sequence"/>
</dbReference>
<gene>
    <name evidence="2" type="ORF">PMAYCL1PPCAC_25958</name>
</gene>
<accession>A0AAN5D3A5</accession>
<reference evidence="3" key="1">
    <citation type="submission" date="2022-10" db="EMBL/GenBank/DDBJ databases">
        <title>Genome assembly of Pristionchus species.</title>
        <authorList>
            <person name="Yoshida K."/>
            <person name="Sommer R.J."/>
        </authorList>
    </citation>
    <scope>NUCLEOTIDE SEQUENCE [LARGE SCALE GENOMIC DNA]</scope>
    <source>
        <strain evidence="3">RS5460</strain>
    </source>
</reference>
<evidence type="ECO:0000313" key="2">
    <source>
        <dbReference type="EMBL" id="GMR55763.1"/>
    </source>
</evidence>
<evidence type="ECO:0000313" key="3">
    <source>
        <dbReference type="Proteomes" id="UP001328107"/>
    </source>
</evidence>
<dbReference type="EMBL" id="BTRK01000005">
    <property type="protein sequence ID" value="GMR55763.1"/>
    <property type="molecule type" value="Genomic_DNA"/>
</dbReference>
<proteinExistence type="predicted"/>
<protein>
    <submittedName>
        <fullName evidence="2">Uncharacterized protein</fullName>
    </submittedName>
</protein>
<keyword evidence="1" id="KW-0812">Transmembrane</keyword>
<dbReference type="AlphaFoldDB" id="A0AAN5D3A5"/>
<feature type="transmembrane region" description="Helical" evidence="1">
    <location>
        <begin position="63"/>
        <end position="79"/>
    </location>
</feature>
<name>A0AAN5D3A5_9BILA</name>
<sequence>YIYMKRVESSLPYGAVPLIFGYLITFVPSDSACSILYGAFGPMDAGSYHGLVAYYRIQAADDFAFWISGVFSIFYLVYLNKNADKTIDNFPTDAIQIDDV</sequence>
<organism evidence="2 3">
    <name type="scientific">Pristionchus mayeri</name>
    <dbReference type="NCBI Taxonomy" id="1317129"/>
    <lineage>
        <taxon>Eukaryota</taxon>
        <taxon>Metazoa</taxon>
        <taxon>Ecdysozoa</taxon>
        <taxon>Nematoda</taxon>
        <taxon>Chromadorea</taxon>
        <taxon>Rhabditida</taxon>
        <taxon>Rhabditina</taxon>
        <taxon>Diplogasteromorpha</taxon>
        <taxon>Diplogasteroidea</taxon>
        <taxon>Neodiplogasteridae</taxon>
        <taxon>Pristionchus</taxon>
    </lineage>
</organism>
<evidence type="ECO:0000256" key="1">
    <source>
        <dbReference type="SAM" id="Phobius"/>
    </source>
</evidence>
<feature type="non-terminal residue" evidence="2">
    <location>
        <position position="1"/>
    </location>
</feature>